<name>A0A2K9BR12_9MOLU</name>
<evidence type="ECO:0000256" key="2">
    <source>
        <dbReference type="ARBA" id="ARBA00022747"/>
    </source>
</evidence>
<comment type="similarity">
    <text evidence="1">Belongs to the type-I restriction system S methylase family.</text>
</comment>
<evidence type="ECO:0000256" key="1">
    <source>
        <dbReference type="ARBA" id="ARBA00010923"/>
    </source>
</evidence>
<dbReference type="OrthoDB" id="400879at2"/>
<organism evidence="5 6">
    <name type="scientific">Mesoplasma syrphidae</name>
    <dbReference type="NCBI Taxonomy" id="225999"/>
    <lineage>
        <taxon>Bacteria</taxon>
        <taxon>Bacillati</taxon>
        <taxon>Mycoplasmatota</taxon>
        <taxon>Mollicutes</taxon>
        <taxon>Entomoplasmatales</taxon>
        <taxon>Entomoplasmataceae</taxon>
        <taxon>Mesoplasma</taxon>
    </lineage>
</organism>
<evidence type="ECO:0000313" key="6">
    <source>
        <dbReference type="Proteomes" id="UP000233419"/>
    </source>
</evidence>
<dbReference type="KEGG" id="msyr:CXP39_01320"/>
<dbReference type="InterPro" id="IPR052021">
    <property type="entry name" value="Type-I_RS_S_subunit"/>
</dbReference>
<feature type="domain" description="Type I restriction modification DNA specificity" evidence="4">
    <location>
        <begin position="3"/>
        <end position="160"/>
    </location>
</feature>
<dbReference type="Proteomes" id="UP000233419">
    <property type="component" value="Chromosome"/>
</dbReference>
<keyword evidence="2" id="KW-0680">Restriction system</keyword>
<dbReference type="EMBL" id="CP025257">
    <property type="protein sequence ID" value="AUF83442.1"/>
    <property type="molecule type" value="Genomic_DNA"/>
</dbReference>
<dbReference type="Gene3D" id="3.90.220.20">
    <property type="entry name" value="DNA methylase specificity domains"/>
    <property type="match status" value="2"/>
</dbReference>
<keyword evidence="3" id="KW-0238">DNA-binding</keyword>
<dbReference type="Pfam" id="PF01420">
    <property type="entry name" value="Methylase_S"/>
    <property type="match status" value="1"/>
</dbReference>
<protein>
    <recommendedName>
        <fullName evidence="4">Type I restriction modification DNA specificity domain-containing protein</fullName>
    </recommendedName>
</protein>
<evidence type="ECO:0000259" key="4">
    <source>
        <dbReference type="Pfam" id="PF01420"/>
    </source>
</evidence>
<proteinExistence type="inferred from homology"/>
<dbReference type="RefSeq" id="WP_101305120.1">
    <property type="nucleotide sequence ID" value="NZ_CP025257.1"/>
</dbReference>
<dbReference type="PANTHER" id="PTHR30408:SF12">
    <property type="entry name" value="TYPE I RESTRICTION ENZYME MJAVIII SPECIFICITY SUBUNIT"/>
    <property type="match status" value="1"/>
</dbReference>
<evidence type="ECO:0000256" key="3">
    <source>
        <dbReference type="ARBA" id="ARBA00023125"/>
    </source>
</evidence>
<evidence type="ECO:0000313" key="5">
    <source>
        <dbReference type="EMBL" id="AUF83442.1"/>
    </source>
</evidence>
<dbReference type="SUPFAM" id="SSF116734">
    <property type="entry name" value="DNA methylase specificity domain"/>
    <property type="match status" value="2"/>
</dbReference>
<dbReference type="InterPro" id="IPR000055">
    <property type="entry name" value="Restrct_endonuc_typeI_TRD"/>
</dbReference>
<dbReference type="GO" id="GO:0009307">
    <property type="term" value="P:DNA restriction-modification system"/>
    <property type="evidence" value="ECO:0007669"/>
    <property type="project" value="UniProtKB-KW"/>
</dbReference>
<gene>
    <name evidence="5" type="ORF">CXP39_01320</name>
</gene>
<dbReference type="InterPro" id="IPR044946">
    <property type="entry name" value="Restrct_endonuc_typeI_TRD_sf"/>
</dbReference>
<dbReference type="AlphaFoldDB" id="A0A2K9BR12"/>
<accession>A0A2K9BR12</accession>
<dbReference type="GO" id="GO:0003677">
    <property type="term" value="F:DNA binding"/>
    <property type="evidence" value="ECO:0007669"/>
    <property type="project" value="UniProtKB-KW"/>
</dbReference>
<reference evidence="5 6" key="1">
    <citation type="submission" date="2017-12" db="EMBL/GenBank/DDBJ databases">
        <title>Mesoplasma syrphidae YJS, Complete Genome.</title>
        <authorList>
            <person name="Knight T.F."/>
            <person name="Citino T."/>
            <person name="Rubinstein R."/>
            <person name="Neuschaefer Z."/>
        </authorList>
    </citation>
    <scope>NUCLEOTIDE SEQUENCE [LARGE SCALE GENOMIC DNA]</scope>
    <source>
        <strain evidence="5 6">YJS</strain>
    </source>
</reference>
<dbReference type="REBASE" id="226980">
    <property type="entry name" value="S2.MsyYJSORF1325P"/>
</dbReference>
<dbReference type="PANTHER" id="PTHR30408">
    <property type="entry name" value="TYPE-1 RESTRICTION ENZYME ECOKI SPECIFICITY PROTEIN"/>
    <property type="match status" value="1"/>
</dbReference>
<sequence>MAIYKLGDISIIQNGSTPSTKNESLWKKEIPFLGPSDIEANRASRYVTKNKAKRPGTILISTTATIGNIGILEVESWFNQQITSIEANPNFVKDKFLFYYFLTQKNKIKKISDGGSVFSIIHVNTFRNWIIDLSSLEEQQKIIDIIEPIEKMKNKFMTLNKTVLELIKKIELSDEKIRIIDFFYEVREKPKNIKQISAKVLSENKGLILKAESPNTYKTNTFYCNEGTFIFCSIRTYLQKWGITPFDADVNGTLFQFEIKKNLTPLINYLKNESSWSTFNLLSKGTKMPVLSKKDFLNIEINKTKFEIKKIDLILKNINKIIIDMESLIEKSVSLLVK</sequence>
<keyword evidence="6" id="KW-1185">Reference proteome</keyword>